<evidence type="ECO:0008006" key="11">
    <source>
        <dbReference type="Google" id="ProtNLM"/>
    </source>
</evidence>
<dbReference type="InterPro" id="IPR050071">
    <property type="entry name" value="Dehydroquinate_synthase"/>
</dbReference>
<keyword evidence="3" id="KW-0479">Metal-binding</keyword>
<name>A0ABT3IMZ4_9BACT</name>
<evidence type="ECO:0000256" key="3">
    <source>
        <dbReference type="ARBA" id="ARBA00022723"/>
    </source>
</evidence>
<dbReference type="InterPro" id="IPR030960">
    <property type="entry name" value="DHQS/DOIS_N"/>
</dbReference>
<comment type="caution">
    <text evidence="9">The sequence shown here is derived from an EMBL/GenBank/DDBJ whole genome shotgun (WGS) entry which is preliminary data.</text>
</comment>
<feature type="domain" description="3-dehydroquinate synthase C-terminal" evidence="8">
    <location>
        <begin position="189"/>
        <end position="328"/>
    </location>
</feature>
<evidence type="ECO:0000256" key="6">
    <source>
        <dbReference type="ARBA" id="ARBA00023285"/>
    </source>
</evidence>
<dbReference type="Gene3D" id="1.20.1090.10">
    <property type="entry name" value="Dehydroquinate synthase-like - alpha domain"/>
    <property type="match status" value="1"/>
</dbReference>
<comment type="cofactor">
    <cofactor evidence="1">
        <name>NAD(+)</name>
        <dbReference type="ChEBI" id="CHEBI:57540"/>
    </cofactor>
</comment>
<dbReference type="RefSeq" id="WP_264731618.1">
    <property type="nucleotide sequence ID" value="NZ_JAPDNR010000001.1"/>
</dbReference>
<keyword evidence="10" id="KW-1185">Reference proteome</keyword>
<protein>
    <recommendedName>
        <fullName evidence="11">3-dehydroquinate synthase</fullName>
    </recommendedName>
</protein>
<dbReference type="SUPFAM" id="SSF56796">
    <property type="entry name" value="Dehydroquinate synthase-like"/>
    <property type="match status" value="1"/>
</dbReference>
<proteinExistence type="predicted"/>
<accession>A0ABT3IMZ4</accession>
<evidence type="ECO:0000256" key="1">
    <source>
        <dbReference type="ARBA" id="ARBA00001911"/>
    </source>
</evidence>
<keyword evidence="4" id="KW-0520">NAD</keyword>
<evidence type="ECO:0000256" key="4">
    <source>
        <dbReference type="ARBA" id="ARBA00023027"/>
    </source>
</evidence>
<organism evidence="9 10">
    <name type="scientific">Chitinophaga nivalis</name>
    <dbReference type="NCBI Taxonomy" id="2991709"/>
    <lineage>
        <taxon>Bacteria</taxon>
        <taxon>Pseudomonadati</taxon>
        <taxon>Bacteroidota</taxon>
        <taxon>Chitinophagia</taxon>
        <taxon>Chitinophagales</taxon>
        <taxon>Chitinophagaceae</taxon>
        <taxon>Chitinophaga</taxon>
    </lineage>
</organism>
<evidence type="ECO:0000313" key="10">
    <source>
        <dbReference type="Proteomes" id="UP001207742"/>
    </source>
</evidence>
<dbReference type="Pfam" id="PF24621">
    <property type="entry name" value="DHQS_C"/>
    <property type="match status" value="1"/>
</dbReference>
<dbReference type="InterPro" id="IPR056179">
    <property type="entry name" value="DHQS_C"/>
</dbReference>
<dbReference type="PANTHER" id="PTHR43622">
    <property type="entry name" value="3-DEHYDROQUINATE SYNTHASE"/>
    <property type="match status" value="1"/>
</dbReference>
<dbReference type="PANTHER" id="PTHR43622:SF1">
    <property type="entry name" value="3-DEHYDROQUINATE SYNTHASE"/>
    <property type="match status" value="1"/>
</dbReference>
<feature type="domain" description="3-dehydroquinate synthase N-terminal" evidence="7">
    <location>
        <begin position="75"/>
        <end position="183"/>
    </location>
</feature>
<keyword evidence="6" id="KW-0170">Cobalt</keyword>
<evidence type="ECO:0000259" key="7">
    <source>
        <dbReference type="Pfam" id="PF01761"/>
    </source>
</evidence>
<evidence type="ECO:0000259" key="8">
    <source>
        <dbReference type="Pfam" id="PF24621"/>
    </source>
</evidence>
<sequence length="387" mass="42649">MNTLINTDTRTSTIAFPFGSTETTIRIGYMMPAEELKAIKHYCAEAIIIADQYVNDLWNNEIYNRLSNILPVHLYTVNATESEKTLATVTTLLESIMLTEPSRCTAIISFGGGLTGNIAGVIAGLLFRGVRLIHIPTTLLAMSDAILSQKQAVNGPISKNTFGLYHKATLNFIDIKYLSTIDQLHLYGGIIEIVKNCLTFDQEAIGKLSHLLELPFTPEKLLQLVELGIRQKSRLLKADPFEKEQGIVLEYGHTIGHSLELNIRHLFHGQAVGLGMLAAAYIAGRRGWITSDDIGLHVALLRLCECPLRIPDHTSIENVMQSVKSDNKKGKIPHTSSETPMILLDGIGKVRTNYDSYLVPVALSEITAAIAVLKTDYFESAAYVNSI</sequence>
<dbReference type="Pfam" id="PF01761">
    <property type="entry name" value="DHQ_synthase"/>
    <property type="match status" value="1"/>
</dbReference>
<reference evidence="9 10" key="1">
    <citation type="submission" date="2022-10" db="EMBL/GenBank/DDBJ databases">
        <title>Chitinophaga nivalis PC15 sp. nov., isolated from Pyeongchang county, South Korea.</title>
        <authorList>
            <person name="Trinh H.N."/>
        </authorList>
    </citation>
    <scope>NUCLEOTIDE SEQUENCE [LARGE SCALE GENOMIC DNA]</scope>
    <source>
        <strain evidence="9 10">PC14</strain>
    </source>
</reference>
<dbReference type="Gene3D" id="3.40.50.1970">
    <property type="match status" value="1"/>
</dbReference>
<gene>
    <name evidence="9" type="ORF">OL497_15640</name>
</gene>
<dbReference type="PIRSF" id="PIRSF001455">
    <property type="entry name" value="DHQ_synth"/>
    <property type="match status" value="1"/>
</dbReference>
<keyword evidence="5" id="KW-0456">Lyase</keyword>
<evidence type="ECO:0000256" key="5">
    <source>
        <dbReference type="ARBA" id="ARBA00023239"/>
    </source>
</evidence>
<dbReference type="InterPro" id="IPR030963">
    <property type="entry name" value="DHQ_synth_fam"/>
</dbReference>
<dbReference type="Proteomes" id="UP001207742">
    <property type="component" value="Unassembled WGS sequence"/>
</dbReference>
<comment type="cofactor">
    <cofactor evidence="2">
        <name>Co(2+)</name>
        <dbReference type="ChEBI" id="CHEBI:48828"/>
    </cofactor>
</comment>
<evidence type="ECO:0000313" key="9">
    <source>
        <dbReference type="EMBL" id="MCW3485343.1"/>
    </source>
</evidence>
<evidence type="ECO:0000256" key="2">
    <source>
        <dbReference type="ARBA" id="ARBA00001941"/>
    </source>
</evidence>
<dbReference type="EMBL" id="JAPDNS010000001">
    <property type="protein sequence ID" value="MCW3485343.1"/>
    <property type="molecule type" value="Genomic_DNA"/>
</dbReference>